<sequence length="308" mass="36316">MIDEFSCEKKRVRNIKRGKELPYIREKLLLKKSGCDICGFQPKNKQILELHQVKSHEKSDVYNTGDYLLVCPNCHKKIHIDTEGLNRLGDEFDIEFKENEVEDFIEHIYYNPMVAYKHIIGEKIYNLLKKCYKKNYFETVQPSMKLYRGRKRKKYERQYSKKQLWSPPSGLASHGRYNSVGVSVLYCSDLKDSIPYEIHPQVGDIIDIGEFTVERELKVLNINNIFNEFEGFISVENTENKLVNRCYLFTNYIRDCCNIIGYNGIIYNGVTELDYNNFAFTNLKKHEDIEIKSVKSIEYKNNYIAITK</sequence>
<dbReference type="InterPro" id="IPR003615">
    <property type="entry name" value="HNH_nuc"/>
</dbReference>
<protein>
    <submittedName>
        <fullName evidence="1">HNH endonuclease</fullName>
    </submittedName>
</protein>
<organism evidence="1 2">
    <name type="scientific">Anaeromonas frigoriresistens</name>
    <dbReference type="NCBI Taxonomy" id="2683708"/>
    <lineage>
        <taxon>Bacteria</taxon>
        <taxon>Bacillati</taxon>
        <taxon>Bacillota</taxon>
        <taxon>Tissierellia</taxon>
        <taxon>Tissierellales</taxon>
        <taxon>Thermohalobacteraceae</taxon>
        <taxon>Anaeromonas</taxon>
    </lineage>
</organism>
<dbReference type="Proteomes" id="UP000724672">
    <property type="component" value="Unassembled WGS sequence"/>
</dbReference>
<gene>
    <name evidence="1" type="ORF">GOQ27_14350</name>
</gene>
<name>A0A942V1X2_9FIRM</name>
<dbReference type="EMBL" id="WSFT01000053">
    <property type="protein sequence ID" value="MBS4539652.1"/>
    <property type="molecule type" value="Genomic_DNA"/>
</dbReference>
<evidence type="ECO:0000313" key="1">
    <source>
        <dbReference type="EMBL" id="MBS4539652.1"/>
    </source>
</evidence>
<comment type="caution">
    <text evidence="1">The sequence shown here is derived from an EMBL/GenBank/DDBJ whole genome shotgun (WGS) entry which is preliminary data.</text>
</comment>
<proteinExistence type="predicted"/>
<keyword evidence="2" id="KW-1185">Reference proteome</keyword>
<dbReference type="CDD" id="cd00085">
    <property type="entry name" value="HNHc"/>
    <property type="match status" value="1"/>
</dbReference>
<reference evidence="1" key="1">
    <citation type="submission" date="2019-12" db="EMBL/GenBank/DDBJ databases">
        <title>Clostridiaceae gen. nov. sp. nov., isolated from sediment in Xinjiang, China.</title>
        <authorList>
            <person name="Zhang R."/>
        </authorList>
    </citation>
    <scope>NUCLEOTIDE SEQUENCE</scope>
    <source>
        <strain evidence="1">D2Q-11</strain>
    </source>
</reference>
<dbReference type="RefSeq" id="WP_203367574.1">
    <property type="nucleotide sequence ID" value="NZ_WSFT01000053.1"/>
</dbReference>
<dbReference type="AlphaFoldDB" id="A0A942V1X2"/>
<evidence type="ECO:0000313" key="2">
    <source>
        <dbReference type="Proteomes" id="UP000724672"/>
    </source>
</evidence>
<dbReference type="GO" id="GO:0004519">
    <property type="term" value="F:endonuclease activity"/>
    <property type="evidence" value="ECO:0007669"/>
    <property type="project" value="UniProtKB-KW"/>
</dbReference>
<keyword evidence="1" id="KW-0255">Endonuclease</keyword>
<accession>A0A942V1X2</accession>
<keyword evidence="1" id="KW-0540">Nuclease</keyword>
<keyword evidence="1" id="KW-0378">Hydrolase</keyword>